<dbReference type="AlphaFoldDB" id="A0A839UVW5"/>
<keyword evidence="1" id="KW-1133">Transmembrane helix</keyword>
<accession>A0A839UVW5</accession>
<protein>
    <submittedName>
        <fullName evidence="2">Uncharacterized protein</fullName>
    </submittedName>
</protein>
<dbReference type="Proteomes" id="UP000559987">
    <property type="component" value="Unassembled WGS sequence"/>
</dbReference>
<evidence type="ECO:0000313" key="2">
    <source>
        <dbReference type="EMBL" id="MBB3169475.1"/>
    </source>
</evidence>
<organism evidence="2 3">
    <name type="scientific">Simiduia aestuariiviva</name>
    <dbReference type="NCBI Taxonomy" id="1510459"/>
    <lineage>
        <taxon>Bacteria</taxon>
        <taxon>Pseudomonadati</taxon>
        <taxon>Pseudomonadota</taxon>
        <taxon>Gammaproteobacteria</taxon>
        <taxon>Cellvibrionales</taxon>
        <taxon>Cellvibrionaceae</taxon>
        <taxon>Simiduia</taxon>
    </lineage>
</organism>
<evidence type="ECO:0000313" key="3">
    <source>
        <dbReference type="Proteomes" id="UP000559987"/>
    </source>
</evidence>
<dbReference type="EMBL" id="JACHXZ010000004">
    <property type="protein sequence ID" value="MBB3169475.1"/>
    <property type="molecule type" value="Genomic_DNA"/>
</dbReference>
<sequence length="127" mass="14089">MSKLYYFAATFIIGVLFGGVGIIFYSNIGPTSSGRDAQEIIEKTNLLYTLESGGLEDGVKELKFNICFNLVEMAAKLSPYKASRINPADVHIYEIAIKAASAENLKNFEWNGCSISDELNTINKYFK</sequence>
<comment type="caution">
    <text evidence="2">The sequence shown here is derived from an EMBL/GenBank/DDBJ whole genome shotgun (WGS) entry which is preliminary data.</text>
</comment>
<proteinExistence type="predicted"/>
<dbReference type="RefSeq" id="WP_183910983.1">
    <property type="nucleotide sequence ID" value="NZ_JACHXZ010000004.1"/>
</dbReference>
<reference evidence="2 3" key="1">
    <citation type="submission" date="2020-08" db="EMBL/GenBank/DDBJ databases">
        <title>Genomic Encyclopedia of Type Strains, Phase III (KMG-III): the genomes of soil and plant-associated and newly described type strains.</title>
        <authorList>
            <person name="Whitman W."/>
        </authorList>
    </citation>
    <scope>NUCLEOTIDE SEQUENCE [LARGE SCALE GENOMIC DNA]</scope>
    <source>
        <strain evidence="2 3">CECT 8571</strain>
    </source>
</reference>
<evidence type="ECO:0000256" key="1">
    <source>
        <dbReference type="SAM" id="Phobius"/>
    </source>
</evidence>
<gene>
    <name evidence="2" type="ORF">FHS30_002688</name>
</gene>
<keyword evidence="3" id="KW-1185">Reference proteome</keyword>
<name>A0A839UVW5_9GAMM</name>
<keyword evidence="1" id="KW-0472">Membrane</keyword>
<feature type="transmembrane region" description="Helical" evidence="1">
    <location>
        <begin position="6"/>
        <end position="25"/>
    </location>
</feature>
<keyword evidence="1" id="KW-0812">Transmembrane</keyword>